<dbReference type="HOGENOM" id="CLU_3348787_0_0_14"/>
<evidence type="ECO:0000313" key="2">
    <source>
        <dbReference type="Proteomes" id="UP000019260"/>
    </source>
</evidence>
<dbReference type="Proteomes" id="UP000019260">
    <property type="component" value="Chromosome"/>
</dbReference>
<name>W6AL48_9MOLU</name>
<accession>W6AL48</accession>
<evidence type="ECO:0000313" key="1">
    <source>
        <dbReference type="EMBL" id="AHI58043.1"/>
    </source>
</evidence>
<dbReference type="EMBL" id="CP006720">
    <property type="protein sequence ID" value="AHI58043.1"/>
    <property type="molecule type" value="Genomic_DNA"/>
</dbReference>
<proteinExistence type="predicted"/>
<gene>
    <name evidence="1" type="ORF">P344_03505</name>
</gene>
<dbReference type="AlphaFoldDB" id="W6AL48"/>
<sequence>MTEKKILEFMNKHGLTKCDKVILVLKDNKEEENNSEY</sequence>
<organism evidence="1 2">
    <name type="scientific">Spiroplasma mirum ATCC 29335</name>
    <dbReference type="NCBI Taxonomy" id="838561"/>
    <lineage>
        <taxon>Bacteria</taxon>
        <taxon>Bacillati</taxon>
        <taxon>Mycoplasmatota</taxon>
        <taxon>Mollicutes</taxon>
        <taxon>Entomoplasmatales</taxon>
        <taxon>Spiroplasmataceae</taxon>
        <taxon>Spiroplasma</taxon>
    </lineage>
</organism>
<protein>
    <submittedName>
        <fullName evidence="1">Uncharacterized protein</fullName>
    </submittedName>
</protein>
<keyword evidence="2" id="KW-1185">Reference proteome</keyword>
<dbReference type="KEGG" id="smia:P344_03505"/>
<dbReference type="PATRIC" id="fig|838561.3.peg.677"/>
<dbReference type="STRING" id="838561.P344_03505"/>
<reference evidence="1 2" key="1">
    <citation type="submission" date="2013-09" db="EMBL/GenBank/DDBJ databases">
        <title>Complete genome sequence of Spiroplasma mirum suckling mouse cataract agent.</title>
        <authorList>
            <person name="Landry C.A."/>
            <person name="Bastian F.O."/>
            <person name="Thune R.L."/>
        </authorList>
    </citation>
    <scope>NUCLEOTIDE SEQUENCE [LARGE SCALE GENOMIC DNA]</scope>
    <source>
        <strain evidence="1 2">SMCA</strain>
    </source>
</reference>